<organism evidence="1 2">
    <name type="scientific">Pedobacter africanus</name>
    <dbReference type="NCBI Taxonomy" id="151894"/>
    <lineage>
        <taxon>Bacteria</taxon>
        <taxon>Pseudomonadati</taxon>
        <taxon>Bacteroidota</taxon>
        <taxon>Sphingobacteriia</taxon>
        <taxon>Sphingobacteriales</taxon>
        <taxon>Sphingobacteriaceae</taxon>
        <taxon>Pedobacter</taxon>
    </lineage>
</organism>
<accession>A0ACC6KV67</accession>
<evidence type="ECO:0000313" key="1">
    <source>
        <dbReference type="EMBL" id="MDR6783132.1"/>
    </source>
</evidence>
<protein>
    <submittedName>
        <fullName evidence="1">Uncharacterized protein</fullName>
    </submittedName>
</protein>
<dbReference type="EMBL" id="JAVDTF010000001">
    <property type="protein sequence ID" value="MDR6783132.1"/>
    <property type="molecule type" value="Genomic_DNA"/>
</dbReference>
<keyword evidence="2" id="KW-1185">Reference proteome</keyword>
<evidence type="ECO:0000313" key="2">
    <source>
        <dbReference type="Proteomes" id="UP001246858"/>
    </source>
</evidence>
<gene>
    <name evidence="1" type="ORF">J2X78_001684</name>
</gene>
<sequence length="466" mass="51587">MKTRYLSYAVAGLLALSLQACSLVDVTDIEPPFKLSEESVITDVASANKVLTGAYAQLHTFDMLVTEPAVTGCMGLSFDVSTSGGSTYQQFADNDIKADNSQLSGIYTGWYYLISVSSHVIEKTDKLQTADNRKNEIIAEASFLRALAHFSLLRLYGQFFDTSSEYGIVTWDTPVRDIVAKPRSTVSDTYALIEKDLKFAIANAPQYTSGKYASKQAANMLLAKVYLYKRDYTQAAQYATATIDQRGNAKLEDKFADIFIKNFNSKEALLAPPFDDKSERNNKAFAFRSYVLPKRSYYDLLAGDPRQNIVVTFTTTTPVATRNGKFTNTVSASGQTLTANTEYFLRLSEAYLILAEALIRTGNPADLAKGRDMINVIRGRAGANLIPATVQTKTELLQAVLKEKQLELGCESGEEWYDLVRFTVEGDINIINYKPNVTNKNRYIVPIPLATVKAGDNVVKQNPGYE</sequence>
<dbReference type="Proteomes" id="UP001246858">
    <property type="component" value="Unassembled WGS sequence"/>
</dbReference>
<reference evidence="1" key="1">
    <citation type="submission" date="2023-07" db="EMBL/GenBank/DDBJ databases">
        <title>Sorghum-associated microbial communities from plants grown in Nebraska, USA.</title>
        <authorList>
            <person name="Schachtman D."/>
        </authorList>
    </citation>
    <scope>NUCLEOTIDE SEQUENCE</scope>
    <source>
        <strain evidence="1">2697</strain>
    </source>
</reference>
<comment type="caution">
    <text evidence="1">The sequence shown here is derived from an EMBL/GenBank/DDBJ whole genome shotgun (WGS) entry which is preliminary data.</text>
</comment>
<proteinExistence type="predicted"/>
<name>A0ACC6KV67_9SPHI</name>